<dbReference type="EMBL" id="BOMG01000041">
    <property type="protein sequence ID" value="GID54488.1"/>
    <property type="molecule type" value="Genomic_DNA"/>
</dbReference>
<name>A0ABQ3X7J2_9ACTN</name>
<accession>A0ABQ3X7J2</accession>
<feature type="modified residue" description="4-aspartylphosphate" evidence="2">
    <location>
        <position position="70"/>
    </location>
</feature>
<sequence>MRVRAERIMWKTAEQQGPVVLLVEDDEDLRELTAQMLEMRGFVVLSAKDPVSALMACRVHDGSIDVLLTDLGLPGVSGGELSRSAAAVRPGMKVVYVSGVPEEIAIKRGLIKAGSPFISKPYTADVLAGTLRTVLAQTSPTPNW</sequence>
<reference evidence="4 5" key="1">
    <citation type="submission" date="2021-01" db="EMBL/GenBank/DDBJ databases">
        <title>Whole genome shotgun sequence of Actinoplanes couchii NBRC 106145.</title>
        <authorList>
            <person name="Komaki H."/>
            <person name="Tamura T."/>
        </authorList>
    </citation>
    <scope>NUCLEOTIDE SEQUENCE [LARGE SCALE GENOMIC DNA]</scope>
    <source>
        <strain evidence="4 5">NBRC 106145</strain>
    </source>
</reference>
<evidence type="ECO:0000259" key="3">
    <source>
        <dbReference type="PROSITE" id="PS50110"/>
    </source>
</evidence>
<keyword evidence="5" id="KW-1185">Reference proteome</keyword>
<dbReference type="Gene3D" id="3.40.50.2300">
    <property type="match status" value="1"/>
</dbReference>
<dbReference type="Proteomes" id="UP000612282">
    <property type="component" value="Unassembled WGS sequence"/>
</dbReference>
<keyword evidence="1 2" id="KW-0597">Phosphoprotein</keyword>
<evidence type="ECO:0000256" key="2">
    <source>
        <dbReference type="PROSITE-ProRule" id="PRU00169"/>
    </source>
</evidence>
<dbReference type="InterPro" id="IPR050595">
    <property type="entry name" value="Bact_response_regulator"/>
</dbReference>
<dbReference type="Pfam" id="PF00072">
    <property type="entry name" value="Response_reg"/>
    <property type="match status" value="1"/>
</dbReference>
<dbReference type="PANTHER" id="PTHR44591">
    <property type="entry name" value="STRESS RESPONSE REGULATOR PROTEIN 1"/>
    <property type="match status" value="1"/>
</dbReference>
<dbReference type="InterPro" id="IPR011006">
    <property type="entry name" value="CheY-like_superfamily"/>
</dbReference>
<dbReference type="InterPro" id="IPR001789">
    <property type="entry name" value="Sig_transdc_resp-reg_receiver"/>
</dbReference>
<dbReference type="PANTHER" id="PTHR44591:SF3">
    <property type="entry name" value="RESPONSE REGULATORY DOMAIN-CONTAINING PROTEIN"/>
    <property type="match status" value="1"/>
</dbReference>
<comment type="caution">
    <text evidence="4">The sequence shown here is derived from an EMBL/GenBank/DDBJ whole genome shotgun (WGS) entry which is preliminary data.</text>
</comment>
<proteinExistence type="predicted"/>
<dbReference type="SUPFAM" id="SSF52172">
    <property type="entry name" value="CheY-like"/>
    <property type="match status" value="1"/>
</dbReference>
<gene>
    <name evidence="4" type="ORF">Aco03nite_028920</name>
</gene>
<dbReference type="SMART" id="SM00448">
    <property type="entry name" value="REC"/>
    <property type="match status" value="1"/>
</dbReference>
<organism evidence="4 5">
    <name type="scientific">Actinoplanes couchii</name>
    <dbReference type="NCBI Taxonomy" id="403638"/>
    <lineage>
        <taxon>Bacteria</taxon>
        <taxon>Bacillati</taxon>
        <taxon>Actinomycetota</taxon>
        <taxon>Actinomycetes</taxon>
        <taxon>Micromonosporales</taxon>
        <taxon>Micromonosporaceae</taxon>
        <taxon>Actinoplanes</taxon>
    </lineage>
</organism>
<protein>
    <recommendedName>
        <fullName evidence="3">Response regulatory domain-containing protein</fullName>
    </recommendedName>
</protein>
<evidence type="ECO:0000313" key="4">
    <source>
        <dbReference type="EMBL" id="GID54488.1"/>
    </source>
</evidence>
<evidence type="ECO:0000313" key="5">
    <source>
        <dbReference type="Proteomes" id="UP000612282"/>
    </source>
</evidence>
<evidence type="ECO:0000256" key="1">
    <source>
        <dbReference type="ARBA" id="ARBA00022553"/>
    </source>
</evidence>
<dbReference type="PROSITE" id="PS50110">
    <property type="entry name" value="RESPONSE_REGULATORY"/>
    <property type="match status" value="1"/>
</dbReference>
<dbReference type="CDD" id="cd00156">
    <property type="entry name" value="REC"/>
    <property type="match status" value="1"/>
</dbReference>
<feature type="domain" description="Response regulatory" evidence="3">
    <location>
        <begin position="19"/>
        <end position="135"/>
    </location>
</feature>